<proteinExistence type="predicted"/>
<dbReference type="Proteomes" id="UP000054928">
    <property type="component" value="Unassembled WGS sequence"/>
</dbReference>
<organism evidence="1 2">
    <name type="scientific">Plasmopara halstedii</name>
    <name type="common">Downy mildew of sunflower</name>
    <dbReference type="NCBI Taxonomy" id="4781"/>
    <lineage>
        <taxon>Eukaryota</taxon>
        <taxon>Sar</taxon>
        <taxon>Stramenopiles</taxon>
        <taxon>Oomycota</taxon>
        <taxon>Peronosporomycetes</taxon>
        <taxon>Peronosporales</taxon>
        <taxon>Peronosporaceae</taxon>
        <taxon>Plasmopara</taxon>
    </lineage>
</organism>
<keyword evidence="1" id="KW-0808">Transferase</keyword>
<dbReference type="InterPro" id="IPR019410">
    <property type="entry name" value="Methyltransf_16"/>
</dbReference>
<dbReference type="GeneID" id="36399313"/>
<dbReference type="Gene3D" id="3.40.50.150">
    <property type="entry name" value="Vaccinia Virus protein VP39"/>
    <property type="match status" value="1"/>
</dbReference>
<dbReference type="GO" id="GO:0008168">
    <property type="term" value="F:methyltransferase activity"/>
    <property type="evidence" value="ECO:0007669"/>
    <property type="project" value="UniProtKB-KW"/>
</dbReference>
<evidence type="ECO:0000313" key="1">
    <source>
        <dbReference type="EMBL" id="CEG47378.1"/>
    </source>
</evidence>
<dbReference type="PANTHER" id="PTHR14614">
    <property type="entry name" value="HEPATOCELLULAR CARCINOMA-ASSOCIATED ANTIGEN"/>
    <property type="match status" value="1"/>
</dbReference>
<dbReference type="AlphaFoldDB" id="A0A0P1B0S4"/>
<dbReference type="EMBL" id="CCYD01002532">
    <property type="protein sequence ID" value="CEG47378.1"/>
    <property type="molecule type" value="Genomic_DNA"/>
</dbReference>
<dbReference type="RefSeq" id="XP_024583747.1">
    <property type="nucleotide sequence ID" value="XM_024718339.1"/>
</dbReference>
<dbReference type="OrthoDB" id="413520at2759"/>
<sequence length="240" mass="27535">MGDDVPTSSEPLALESSFTQWARFARPSGTVVRRCLSSLSSAPFNFSAIRPFASSVQDVGPVLPWLRSNVRTNLTENERQRVRVETYAWGTPVEKLRPPFDCILCADVVYEKACIKPLVQSLLALSHRKTVVFVANERRAPEIRAEFMRHLDAYFHYLKVPRSELDANFLKEAIEVFEMKVKKRRIPFEMQINVPKNDEAQSNSVEKEVDHCDCDHWNDLLRDLSIDPAEKENSSNVVKR</sequence>
<keyword evidence="2" id="KW-1185">Reference proteome</keyword>
<dbReference type="PANTHER" id="PTHR14614:SF98">
    <property type="entry name" value="S-ADENOSYL-L-METHIONINE-DEPENDENT METHYLTRANSFERASES SUPERFAMILY PROTEIN"/>
    <property type="match status" value="1"/>
</dbReference>
<evidence type="ECO:0000313" key="2">
    <source>
        <dbReference type="Proteomes" id="UP000054928"/>
    </source>
</evidence>
<accession>A0A0P1B0S4</accession>
<keyword evidence="1" id="KW-0489">Methyltransferase</keyword>
<dbReference type="InterPro" id="IPR029063">
    <property type="entry name" value="SAM-dependent_MTases_sf"/>
</dbReference>
<dbReference type="Pfam" id="PF10294">
    <property type="entry name" value="Methyltransf_16"/>
    <property type="match status" value="1"/>
</dbReference>
<reference evidence="2" key="1">
    <citation type="submission" date="2014-09" db="EMBL/GenBank/DDBJ databases">
        <authorList>
            <person name="Sharma Rahul"/>
            <person name="Thines Marco"/>
        </authorList>
    </citation>
    <scope>NUCLEOTIDE SEQUENCE [LARGE SCALE GENOMIC DNA]</scope>
</reference>
<protein>
    <submittedName>
        <fullName evidence="1">Putative N2,N2-dimethylguanosine tRNA methyltransferase</fullName>
    </submittedName>
</protein>
<name>A0A0P1B0S4_PLAHL</name>
<dbReference type="GO" id="GO:0032259">
    <property type="term" value="P:methylation"/>
    <property type="evidence" value="ECO:0007669"/>
    <property type="project" value="UniProtKB-KW"/>
</dbReference>